<proteinExistence type="predicted"/>
<keyword evidence="2" id="KW-1003">Cell membrane</keyword>
<feature type="transmembrane region" description="Helical" evidence="6">
    <location>
        <begin position="12"/>
        <end position="30"/>
    </location>
</feature>
<dbReference type="GO" id="GO:0005886">
    <property type="term" value="C:plasma membrane"/>
    <property type="evidence" value="ECO:0007669"/>
    <property type="project" value="UniProtKB-SubCell"/>
</dbReference>
<evidence type="ECO:0000256" key="4">
    <source>
        <dbReference type="ARBA" id="ARBA00022989"/>
    </source>
</evidence>
<sequence>MTAEDKKLERPRTGRMLAGVCAAIAGYFGLDVTLVRVGYVLLTLFTAFSGVIAYFILVIVIPQEKNRYFK</sequence>
<feature type="transmembrane region" description="Helical" evidence="6">
    <location>
        <begin position="36"/>
        <end position="61"/>
    </location>
</feature>
<dbReference type="InterPro" id="IPR052027">
    <property type="entry name" value="PspC"/>
</dbReference>
<evidence type="ECO:0000256" key="1">
    <source>
        <dbReference type="ARBA" id="ARBA00004162"/>
    </source>
</evidence>
<evidence type="ECO:0000256" key="6">
    <source>
        <dbReference type="SAM" id="Phobius"/>
    </source>
</evidence>
<dbReference type="PANTHER" id="PTHR33885:SF3">
    <property type="entry name" value="PHAGE SHOCK PROTEIN C"/>
    <property type="match status" value="1"/>
</dbReference>
<feature type="domain" description="Phage shock protein PspC N-terminal" evidence="7">
    <location>
        <begin position="6"/>
        <end position="64"/>
    </location>
</feature>
<evidence type="ECO:0000259" key="7">
    <source>
        <dbReference type="Pfam" id="PF04024"/>
    </source>
</evidence>
<dbReference type="GO" id="GO:0003677">
    <property type="term" value="F:DNA binding"/>
    <property type="evidence" value="ECO:0007669"/>
    <property type="project" value="UniProtKB-KW"/>
</dbReference>
<dbReference type="PANTHER" id="PTHR33885">
    <property type="entry name" value="PHAGE SHOCK PROTEIN C"/>
    <property type="match status" value="1"/>
</dbReference>
<evidence type="ECO:0000256" key="2">
    <source>
        <dbReference type="ARBA" id="ARBA00022475"/>
    </source>
</evidence>
<dbReference type="InterPro" id="IPR007168">
    <property type="entry name" value="Phageshock_PspC_N"/>
</dbReference>
<keyword evidence="5 6" id="KW-0472">Membrane</keyword>
<dbReference type="EMBL" id="CACRUT010000018">
    <property type="protein sequence ID" value="VYU49544.1"/>
    <property type="molecule type" value="Genomic_DNA"/>
</dbReference>
<evidence type="ECO:0000256" key="3">
    <source>
        <dbReference type="ARBA" id="ARBA00022692"/>
    </source>
</evidence>
<dbReference type="Pfam" id="PF04024">
    <property type="entry name" value="PspC"/>
    <property type="match status" value="1"/>
</dbReference>
<keyword evidence="4 6" id="KW-1133">Transmembrane helix</keyword>
<keyword evidence="3 6" id="KW-0812">Transmembrane</keyword>
<reference evidence="8" key="1">
    <citation type="submission" date="2019-11" db="EMBL/GenBank/DDBJ databases">
        <authorList>
            <person name="Feng L."/>
        </authorList>
    </citation>
    <scope>NUCLEOTIDE SEQUENCE</scope>
    <source>
        <strain evidence="8">PclaraLFYP37</strain>
    </source>
</reference>
<evidence type="ECO:0000256" key="5">
    <source>
        <dbReference type="ARBA" id="ARBA00023136"/>
    </source>
</evidence>
<dbReference type="AlphaFoldDB" id="A0A6N3FBY2"/>
<dbReference type="RefSeq" id="WP_302980041.1">
    <property type="nucleotide sequence ID" value="NZ_CACRUT010000018.1"/>
</dbReference>
<organism evidence="8">
    <name type="scientific">Paraprevotella clara</name>
    <dbReference type="NCBI Taxonomy" id="454154"/>
    <lineage>
        <taxon>Bacteria</taxon>
        <taxon>Pseudomonadati</taxon>
        <taxon>Bacteroidota</taxon>
        <taxon>Bacteroidia</taxon>
        <taxon>Bacteroidales</taxon>
        <taxon>Prevotellaceae</taxon>
        <taxon>Paraprevotella</taxon>
    </lineage>
</organism>
<evidence type="ECO:0000313" key="8">
    <source>
        <dbReference type="EMBL" id="VYU49544.1"/>
    </source>
</evidence>
<name>A0A6N3FBY2_9BACT</name>
<comment type="subcellular location">
    <subcellularLocation>
        <location evidence="1">Cell membrane</location>
        <topology evidence="1">Single-pass membrane protein</topology>
    </subcellularLocation>
</comment>
<protein>
    <submittedName>
        <fullName evidence="8">DNA-binding transcriptional activator PspC</fullName>
    </submittedName>
</protein>
<gene>
    <name evidence="8" type="ORF">PCLFYP37_03119</name>
</gene>
<keyword evidence="8" id="KW-0238">DNA-binding</keyword>
<accession>A0A6N3FBY2</accession>